<dbReference type="Proteomes" id="UP000292702">
    <property type="component" value="Unassembled WGS sequence"/>
</dbReference>
<keyword evidence="10" id="KW-1185">Reference proteome</keyword>
<organism evidence="9 10">
    <name type="scientific">Steccherinum ochraceum</name>
    <dbReference type="NCBI Taxonomy" id="92696"/>
    <lineage>
        <taxon>Eukaryota</taxon>
        <taxon>Fungi</taxon>
        <taxon>Dikarya</taxon>
        <taxon>Basidiomycota</taxon>
        <taxon>Agaricomycotina</taxon>
        <taxon>Agaricomycetes</taxon>
        <taxon>Polyporales</taxon>
        <taxon>Steccherinaceae</taxon>
        <taxon>Steccherinum</taxon>
    </lineage>
</organism>
<keyword evidence="5" id="KW-0268">Exocytosis</keyword>
<feature type="compositionally biased region" description="Polar residues" evidence="7">
    <location>
        <begin position="630"/>
        <end position="644"/>
    </location>
</feature>
<dbReference type="AlphaFoldDB" id="A0A4R0RS47"/>
<feature type="domain" description="Exocyst component Exo84 C-terminal" evidence="8">
    <location>
        <begin position="410"/>
        <end position="604"/>
    </location>
</feature>
<feature type="region of interest" description="Disordered" evidence="7">
    <location>
        <begin position="1"/>
        <end position="42"/>
    </location>
</feature>
<dbReference type="Pfam" id="PF08700">
    <property type="entry name" value="VPS51_Exo84_N"/>
    <property type="match status" value="1"/>
</dbReference>
<comment type="similarity">
    <text evidence="2">Belongs to the EXO84 family.</text>
</comment>
<comment type="caution">
    <text evidence="9">The sequence shown here is derived from an EMBL/GenBank/DDBJ whole genome shotgun (WGS) entry which is preliminary data.</text>
</comment>
<dbReference type="OrthoDB" id="642193at2759"/>
<dbReference type="InterPro" id="IPR016159">
    <property type="entry name" value="Cullin_repeat-like_dom_sf"/>
</dbReference>
<evidence type="ECO:0000256" key="3">
    <source>
        <dbReference type="ARBA" id="ARBA00021269"/>
    </source>
</evidence>
<keyword evidence="6" id="KW-0653">Protein transport</keyword>
<feature type="compositionally biased region" description="Basic and acidic residues" evidence="7">
    <location>
        <begin position="32"/>
        <end position="42"/>
    </location>
</feature>
<dbReference type="InterPro" id="IPR033961">
    <property type="entry name" value="Exo84"/>
</dbReference>
<evidence type="ECO:0000259" key="8">
    <source>
        <dbReference type="Pfam" id="PF16528"/>
    </source>
</evidence>
<dbReference type="GO" id="GO:0006893">
    <property type="term" value="P:Golgi to plasma membrane transport"/>
    <property type="evidence" value="ECO:0007669"/>
    <property type="project" value="TreeGrafter"/>
</dbReference>
<dbReference type="Gene3D" id="1.20.58.1210">
    <property type="entry name" value="Exo84p, N-terminal helical domain"/>
    <property type="match status" value="1"/>
</dbReference>
<feature type="compositionally biased region" description="Polar residues" evidence="7">
    <location>
        <begin position="676"/>
        <end position="692"/>
    </location>
</feature>
<keyword evidence="4" id="KW-0813">Transport</keyword>
<sequence>MQSLRTRKPSEHRPKGQGRPSNKLARAPGPRDVVRKSTRVDDKIKKRMSMRYVDISSPTEAGIPAVPTIPLNLRPGQTRNQELIREEGFVKEDTKVADLKALDSDDFDSDAFLKAKMANSTEAELRTLQSSLQSLKDGVQLDLQRNVFKNYAEFVIVSKEVSTLENEMLEFKDSLAEWKGMPSLLHIDDSASVAERRRNVRSSIADLKVLYANQMQNLHTQIEGSAKFVPTTPGRHVITEVDTIYALNPATYRVDHSCRFVLLDDAILVARRRRRRNNTESEKLIAERCWPLNEMLVLDTKDTSSMTNVFKIRHNKETHVYRTEAAGDKKNLLTQFRQIAEELSARRQKEREGEHQRRKSLWISANGDRNSMAYAATEVPPMPEFLADLMDKSDLGMGSSAKEKAERDARWISDFADELTVAIALRKWDEATKLVEDGESKQPTMPALSTKLVPLKNQLTTALLQSLSIPTNRKSIVVHLITLLLRLEAGPAARNTFLTTRSDVMRKAIRAINFEGSVGMYIADLVIVVFTGIKHTADWFLASFKENEVASAFVEWAKQQVEHFAEMFRKQVYTPDVNAKTVENAIQVVHSQSKKLLEEFGIDFRFLLEQLLVEKPKEVARPPPFRPHQQKQPSPIYTPASTPIRSRSPAPLLSAPTPPRTRSPAPAVPPIPKTVVSPSPTASFAQSPQSAGYSPAPSPVPSPLASRSSPVSARRMARPETPENAHVPGGPRPMKGSPAPPPRSRDRPGSSSGFRPPPLAVPKRDNMF</sequence>
<dbReference type="PANTHER" id="PTHR21426">
    <property type="entry name" value="EXOCYST COMPLEX COMPONENT 8"/>
    <property type="match status" value="1"/>
</dbReference>
<feature type="compositionally biased region" description="Pro residues" evidence="7">
    <location>
        <begin position="656"/>
        <end position="672"/>
    </location>
</feature>
<accession>A0A4R0RS47</accession>
<comment type="subcellular location">
    <subcellularLocation>
        <location evidence="1">Cytoplasmic vesicle</location>
        <location evidence="1">Secretory vesicle</location>
    </subcellularLocation>
</comment>
<dbReference type="GO" id="GO:0000145">
    <property type="term" value="C:exocyst"/>
    <property type="evidence" value="ECO:0007669"/>
    <property type="project" value="InterPro"/>
</dbReference>
<feature type="compositionally biased region" description="Low complexity" evidence="7">
    <location>
        <begin position="645"/>
        <end position="655"/>
    </location>
</feature>
<reference evidence="9 10" key="1">
    <citation type="submission" date="2018-11" db="EMBL/GenBank/DDBJ databases">
        <title>Genome assembly of Steccherinum ochraceum LE-BIN_3174, the white-rot fungus of the Steccherinaceae family (The Residual Polyporoid clade, Polyporales, Basidiomycota).</title>
        <authorList>
            <person name="Fedorova T.V."/>
            <person name="Glazunova O.A."/>
            <person name="Landesman E.O."/>
            <person name="Moiseenko K.V."/>
            <person name="Psurtseva N.V."/>
            <person name="Savinova O.S."/>
            <person name="Shakhova N.V."/>
            <person name="Tyazhelova T.V."/>
            <person name="Vasina D.V."/>
        </authorList>
    </citation>
    <scope>NUCLEOTIDE SEQUENCE [LARGE SCALE GENOMIC DNA]</scope>
    <source>
        <strain evidence="9 10">LE-BIN_3174</strain>
    </source>
</reference>
<dbReference type="InterPro" id="IPR042560">
    <property type="entry name" value="Exo84_C_2"/>
</dbReference>
<evidence type="ECO:0000256" key="2">
    <source>
        <dbReference type="ARBA" id="ARBA00007210"/>
    </source>
</evidence>
<dbReference type="GO" id="GO:0006887">
    <property type="term" value="P:exocytosis"/>
    <property type="evidence" value="ECO:0007669"/>
    <property type="project" value="UniProtKB-KW"/>
</dbReference>
<dbReference type="STRING" id="92696.A0A4R0RS47"/>
<dbReference type="SUPFAM" id="SSF74788">
    <property type="entry name" value="Cullin repeat-like"/>
    <property type="match status" value="1"/>
</dbReference>
<evidence type="ECO:0000256" key="7">
    <source>
        <dbReference type="SAM" id="MobiDB-lite"/>
    </source>
</evidence>
<dbReference type="EMBL" id="RWJN01000070">
    <property type="protein sequence ID" value="TCD68299.1"/>
    <property type="molecule type" value="Genomic_DNA"/>
</dbReference>
<dbReference type="Gene3D" id="1.20.58.1220">
    <property type="entry name" value="Exo84p, C-terminal helical domain"/>
    <property type="match status" value="1"/>
</dbReference>
<dbReference type="Gene3D" id="2.30.29.30">
    <property type="entry name" value="Pleckstrin-homology domain (PH domain)/Phosphotyrosine-binding domain (PTB)"/>
    <property type="match status" value="1"/>
</dbReference>
<dbReference type="GO" id="GO:0030133">
    <property type="term" value="C:transport vesicle"/>
    <property type="evidence" value="ECO:0007669"/>
    <property type="project" value="UniProtKB-SubCell"/>
</dbReference>
<dbReference type="GO" id="GO:0015031">
    <property type="term" value="P:protein transport"/>
    <property type="evidence" value="ECO:0007669"/>
    <property type="project" value="UniProtKB-KW"/>
</dbReference>
<evidence type="ECO:0000256" key="1">
    <source>
        <dbReference type="ARBA" id="ARBA00004398"/>
    </source>
</evidence>
<evidence type="ECO:0000313" key="10">
    <source>
        <dbReference type="Proteomes" id="UP000292702"/>
    </source>
</evidence>
<dbReference type="InterPro" id="IPR042561">
    <property type="entry name" value="Exo84_C_1"/>
</dbReference>
<dbReference type="InterPro" id="IPR032403">
    <property type="entry name" value="Exo84_C"/>
</dbReference>
<feature type="region of interest" description="Disordered" evidence="7">
    <location>
        <begin position="619"/>
        <end position="768"/>
    </location>
</feature>
<dbReference type="SUPFAM" id="SSF50729">
    <property type="entry name" value="PH domain-like"/>
    <property type="match status" value="1"/>
</dbReference>
<dbReference type="Pfam" id="PF25345">
    <property type="entry name" value="PH_EXO84"/>
    <property type="match status" value="1"/>
</dbReference>
<evidence type="ECO:0000256" key="4">
    <source>
        <dbReference type="ARBA" id="ARBA00022448"/>
    </source>
</evidence>
<protein>
    <recommendedName>
        <fullName evidence="3">Exocyst complex component EXO84</fullName>
    </recommendedName>
</protein>
<proteinExistence type="inferred from homology"/>
<dbReference type="Pfam" id="PF16528">
    <property type="entry name" value="Exo84_C"/>
    <property type="match status" value="1"/>
</dbReference>
<name>A0A4R0RS47_9APHY</name>
<evidence type="ECO:0000256" key="6">
    <source>
        <dbReference type="ARBA" id="ARBA00022927"/>
    </source>
</evidence>
<evidence type="ECO:0000313" key="9">
    <source>
        <dbReference type="EMBL" id="TCD68299.1"/>
    </source>
</evidence>
<dbReference type="InterPro" id="IPR011993">
    <property type="entry name" value="PH-like_dom_sf"/>
</dbReference>
<feature type="compositionally biased region" description="Low complexity" evidence="7">
    <location>
        <begin position="703"/>
        <end position="714"/>
    </location>
</feature>
<dbReference type="PANTHER" id="PTHR21426:SF12">
    <property type="entry name" value="EXOCYST COMPLEX COMPONENT 8"/>
    <property type="match status" value="1"/>
</dbReference>
<gene>
    <name evidence="9" type="primary">EXO84</name>
    <name evidence="9" type="ORF">EIP91_011158</name>
</gene>
<evidence type="ECO:0000256" key="5">
    <source>
        <dbReference type="ARBA" id="ARBA00022483"/>
    </source>
</evidence>